<dbReference type="EMBL" id="GBRH01273918">
    <property type="protein sequence ID" value="JAD23977.1"/>
    <property type="molecule type" value="Transcribed_RNA"/>
</dbReference>
<name>A0A0A8YN01_ARUDO</name>
<evidence type="ECO:0000256" key="1">
    <source>
        <dbReference type="SAM" id="Phobius"/>
    </source>
</evidence>
<feature type="transmembrane region" description="Helical" evidence="1">
    <location>
        <begin position="6"/>
        <end position="30"/>
    </location>
</feature>
<keyword evidence="1" id="KW-0472">Membrane</keyword>
<dbReference type="AlphaFoldDB" id="A0A0A8YN01"/>
<evidence type="ECO:0000313" key="2">
    <source>
        <dbReference type="EMBL" id="JAD23977.1"/>
    </source>
</evidence>
<sequence length="38" mass="4420">MASSVARLALYIFTARAYLFYSYLHVVLLLKIIDLFHS</sequence>
<keyword evidence="1" id="KW-0812">Transmembrane</keyword>
<accession>A0A0A8YN01</accession>
<reference evidence="2" key="1">
    <citation type="submission" date="2014-09" db="EMBL/GenBank/DDBJ databases">
        <authorList>
            <person name="Magalhaes I.L.F."/>
            <person name="Oliveira U."/>
            <person name="Santos F.R."/>
            <person name="Vidigal T.H.D.A."/>
            <person name="Brescovit A.D."/>
            <person name="Santos A.J."/>
        </authorList>
    </citation>
    <scope>NUCLEOTIDE SEQUENCE</scope>
    <source>
        <tissue evidence="2">Shoot tissue taken approximately 20 cm above the soil surface</tissue>
    </source>
</reference>
<organism evidence="2">
    <name type="scientific">Arundo donax</name>
    <name type="common">Giant reed</name>
    <name type="synonym">Donax arundinaceus</name>
    <dbReference type="NCBI Taxonomy" id="35708"/>
    <lineage>
        <taxon>Eukaryota</taxon>
        <taxon>Viridiplantae</taxon>
        <taxon>Streptophyta</taxon>
        <taxon>Embryophyta</taxon>
        <taxon>Tracheophyta</taxon>
        <taxon>Spermatophyta</taxon>
        <taxon>Magnoliopsida</taxon>
        <taxon>Liliopsida</taxon>
        <taxon>Poales</taxon>
        <taxon>Poaceae</taxon>
        <taxon>PACMAD clade</taxon>
        <taxon>Arundinoideae</taxon>
        <taxon>Arundineae</taxon>
        <taxon>Arundo</taxon>
    </lineage>
</organism>
<proteinExistence type="predicted"/>
<reference evidence="2" key="2">
    <citation type="journal article" date="2015" name="Data Brief">
        <title>Shoot transcriptome of the giant reed, Arundo donax.</title>
        <authorList>
            <person name="Barrero R.A."/>
            <person name="Guerrero F.D."/>
            <person name="Moolhuijzen P."/>
            <person name="Goolsby J.A."/>
            <person name="Tidwell J."/>
            <person name="Bellgard S.E."/>
            <person name="Bellgard M.I."/>
        </authorList>
    </citation>
    <scope>NUCLEOTIDE SEQUENCE</scope>
    <source>
        <tissue evidence="2">Shoot tissue taken approximately 20 cm above the soil surface</tissue>
    </source>
</reference>
<protein>
    <submittedName>
        <fullName evidence="2">Uncharacterized protein</fullName>
    </submittedName>
</protein>
<keyword evidence="1" id="KW-1133">Transmembrane helix</keyword>